<sequence>KVLNLITISSISLYKEPGKFDYKQVSIYINKTEQVSIYMNEVKQILTYMDEAEQIFFYMDEAKQKYIYIDKAKQVSISISEAKVGELSSFQSKKSNLIQLKGSSSKTYLLDKKIFSSKANCNLCEMELVYQDGTILNFKKYFKIYKSRVPELNESKVKQGGISVIEILNNKASLS</sequence>
<accession>A0ABN7VE35</accession>
<comment type="caution">
    <text evidence="1">The sequence shown here is derived from an EMBL/GenBank/DDBJ whole genome shotgun (WGS) entry which is preliminary data.</text>
</comment>
<keyword evidence="2" id="KW-1185">Reference proteome</keyword>
<protein>
    <submittedName>
        <fullName evidence="1">35868_t:CDS:1</fullName>
    </submittedName>
</protein>
<proteinExistence type="predicted"/>
<feature type="non-terminal residue" evidence="1">
    <location>
        <position position="1"/>
    </location>
</feature>
<name>A0ABN7VE35_GIGMA</name>
<evidence type="ECO:0000313" key="1">
    <source>
        <dbReference type="EMBL" id="CAG8757609.1"/>
    </source>
</evidence>
<reference evidence="1 2" key="1">
    <citation type="submission" date="2021-06" db="EMBL/GenBank/DDBJ databases">
        <authorList>
            <person name="Kallberg Y."/>
            <person name="Tangrot J."/>
            <person name="Rosling A."/>
        </authorList>
    </citation>
    <scope>NUCLEOTIDE SEQUENCE [LARGE SCALE GENOMIC DNA]</scope>
    <source>
        <strain evidence="1 2">120-4 pot B 10/14</strain>
    </source>
</reference>
<dbReference type="Proteomes" id="UP000789901">
    <property type="component" value="Unassembled WGS sequence"/>
</dbReference>
<gene>
    <name evidence="1" type="ORF">GMARGA_LOCUS17089</name>
</gene>
<organism evidence="1 2">
    <name type="scientific">Gigaspora margarita</name>
    <dbReference type="NCBI Taxonomy" id="4874"/>
    <lineage>
        <taxon>Eukaryota</taxon>
        <taxon>Fungi</taxon>
        <taxon>Fungi incertae sedis</taxon>
        <taxon>Mucoromycota</taxon>
        <taxon>Glomeromycotina</taxon>
        <taxon>Glomeromycetes</taxon>
        <taxon>Diversisporales</taxon>
        <taxon>Gigasporaceae</taxon>
        <taxon>Gigaspora</taxon>
    </lineage>
</organism>
<dbReference type="EMBL" id="CAJVQB010012730">
    <property type="protein sequence ID" value="CAG8757609.1"/>
    <property type="molecule type" value="Genomic_DNA"/>
</dbReference>
<evidence type="ECO:0000313" key="2">
    <source>
        <dbReference type="Proteomes" id="UP000789901"/>
    </source>
</evidence>